<dbReference type="EMBL" id="KQ108196">
    <property type="protein sequence ID" value="KMS65465.1"/>
    <property type="molecule type" value="Genomic_DNA"/>
</dbReference>
<reference evidence="2 3" key="1">
    <citation type="journal article" date="2014" name="Nature">
        <title>The genome of the recently domesticated crop plant sugar beet (Beta vulgaris).</title>
        <authorList>
            <person name="Dohm J.C."/>
            <person name="Minoche A.E."/>
            <person name="Holtgrawe D."/>
            <person name="Capella-Gutierrez S."/>
            <person name="Zakrzewski F."/>
            <person name="Tafer H."/>
            <person name="Rupp O."/>
            <person name="Sorensen T.R."/>
            <person name="Stracke R."/>
            <person name="Reinhardt R."/>
            <person name="Goesmann A."/>
            <person name="Kraft T."/>
            <person name="Schulz B."/>
            <person name="Stadler P.F."/>
            <person name="Schmidt T."/>
            <person name="Gabaldon T."/>
            <person name="Lehrach H."/>
            <person name="Weisshaar B."/>
            <person name="Himmelbauer H."/>
        </authorList>
    </citation>
    <scope>NUCLEOTIDE SEQUENCE [LARGE SCALE GENOMIC DNA]</scope>
    <source>
        <tissue evidence="2">Taproot</tissue>
    </source>
</reference>
<feature type="non-terminal residue" evidence="2">
    <location>
        <position position="1"/>
    </location>
</feature>
<feature type="region of interest" description="Disordered" evidence="1">
    <location>
        <begin position="1"/>
        <end position="29"/>
    </location>
</feature>
<dbReference type="Proteomes" id="UP000035740">
    <property type="component" value="Unassembled WGS sequence"/>
</dbReference>
<evidence type="ECO:0000313" key="3">
    <source>
        <dbReference type="Proteomes" id="UP000035740"/>
    </source>
</evidence>
<organism evidence="2 3">
    <name type="scientific">Beta vulgaris subsp. vulgaris</name>
    <name type="common">Beet</name>
    <dbReference type="NCBI Taxonomy" id="3555"/>
    <lineage>
        <taxon>Eukaryota</taxon>
        <taxon>Viridiplantae</taxon>
        <taxon>Streptophyta</taxon>
        <taxon>Embryophyta</taxon>
        <taxon>Tracheophyta</taxon>
        <taxon>Spermatophyta</taxon>
        <taxon>Magnoliopsida</taxon>
        <taxon>eudicotyledons</taxon>
        <taxon>Gunneridae</taxon>
        <taxon>Pentapetalae</taxon>
        <taxon>Caryophyllales</taxon>
        <taxon>Chenopodiaceae</taxon>
        <taxon>Betoideae</taxon>
        <taxon>Beta</taxon>
    </lineage>
</organism>
<accession>A0A0J8BIE4</accession>
<sequence>GSDLDRTEENVSYQSDGSHSEGEEATKTITDFDIEQVFESELSDVDMSDIGFDGSFVRIHTKWNSQLQREQTAIEHARQYLVQEKKLLVRAKESILKDQEKWKKDRQRAVAINNGYYQHPPVSAQEYFDLNCD</sequence>
<evidence type="ECO:0000256" key="1">
    <source>
        <dbReference type="SAM" id="MobiDB-lite"/>
    </source>
</evidence>
<proteinExistence type="predicted"/>
<name>A0A0J8BIE4_BETVV</name>
<dbReference type="AlphaFoldDB" id="A0A0J8BIE4"/>
<gene>
    <name evidence="2" type="ORF">BVRB_035720</name>
</gene>
<evidence type="ECO:0000313" key="2">
    <source>
        <dbReference type="EMBL" id="KMS65465.1"/>
    </source>
</evidence>
<keyword evidence="3" id="KW-1185">Reference proteome</keyword>
<dbReference type="Gramene" id="KMS65465">
    <property type="protein sequence ID" value="KMS65465"/>
    <property type="gene ID" value="BVRB_035720"/>
</dbReference>
<protein>
    <submittedName>
        <fullName evidence="2">Uncharacterized protein</fullName>
    </submittedName>
</protein>